<reference evidence="3 4" key="1">
    <citation type="submission" date="2020-07" db="EMBL/GenBank/DDBJ databases">
        <title>Complete genome sequence of Mycolicibacterium litorale like strain isolated from cardiac implantable electronic device infection.</title>
        <authorList>
            <person name="Fukano H."/>
            <person name="Miyama H."/>
            <person name="Hoshino Y."/>
        </authorList>
    </citation>
    <scope>NUCLEOTIDE SEQUENCE [LARGE SCALE GENOMIC DNA]</scope>
    <source>
        <strain evidence="3 4">NIIDNTM18</strain>
    </source>
</reference>
<feature type="compositionally biased region" description="Pro residues" evidence="1">
    <location>
        <begin position="457"/>
        <end position="466"/>
    </location>
</feature>
<feature type="compositionally biased region" description="Basic and acidic residues" evidence="1">
    <location>
        <begin position="473"/>
        <end position="497"/>
    </location>
</feature>
<evidence type="ECO:0000313" key="4">
    <source>
        <dbReference type="Proteomes" id="UP000515734"/>
    </source>
</evidence>
<sequence length="540" mass="58331">MYVRIMSGNDLQAAVTALRAAFDEVAACDVDLLTRSDLVAALDELETLWCQLPTMSHRMLARLQAEATPRELGAKSWKEVLSVRWRISTREAHRRLTEAALLAPRQPLTGPALPPELPATALAQAHGLINGEHVEVIRKAVDRLPSSVDVATREQFEVALVRTAVGVGPKELKDSADLTLFLLDQDGPEPDDTERARKRGVNKHKQRDDAMVDLSATLTPEAWAVWEVIFAKYAAPGMCNPDDPEPCTSGTPSQAQIDNDHRSLAQRQHDALLAVGRIALMSGELGHLNGLPVSVIIRTTLQDLESRAGIGTTGGGTVVPIADVIRMAGHAHHFLAVFDRATGSALDLFRTKRIASPAQRIMLIARDGGCTKPGCTIGAYGCQAHHVDSDWSDGGNTNVDELGLACGPDNRSVDKDDGWTTRMNDQCEVEWTPPPQLDTGQARLNYYHRPERLLAPPDDPNLPGEPAPSAGPADEHNQTRHDAAAGRVTDHAHETLRPADATTSPTDDDENRPAEPESATRPADYPGEPRGSAPPEGRAA</sequence>
<proteinExistence type="predicted"/>
<evidence type="ECO:0000256" key="1">
    <source>
        <dbReference type="SAM" id="MobiDB-lite"/>
    </source>
</evidence>
<feature type="region of interest" description="Disordered" evidence="1">
    <location>
        <begin position="452"/>
        <end position="540"/>
    </location>
</feature>
<dbReference type="RefSeq" id="WP_185295182.1">
    <property type="nucleotide sequence ID" value="NZ_AP023287.1"/>
</dbReference>
<dbReference type="CDD" id="cd00085">
    <property type="entry name" value="HNHc"/>
    <property type="match status" value="1"/>
</dbReference>
<name>A0A6S6P4N0_9MYCO</name>
<feature type="domain" description="DUF222" evidence="2">
    <location>
        <begin position="40"/>
        <end position="367"/>
    </location>
</feature>
<dbReference type="EMBL" id="AP023287">
    <property type="protein sequence ID" value="BCI52347.1"/>
    <property type="molecule type" value="Genomic_DNA"/>
</dbReference>
<dbReference type="InterPro" id="IPR003615">
    <property type="entry name" value="HNH_nuc"/>
</dbReference>
<feature type="region of interest" description="Disordered" evidence="1">
    <location>
        <begin position="183"/>
        <end position="204"/>
    </location>
</feature>
<dbReference type="Proteomes" id="UP000515734">
    <property type="component" value="Chromosome"/>
</dbReference>
<evidence type="ECO:0000313" key="3">
    <source>
        <dbReference type="EMBL" id="BCI52347.1"/>
    </source>
</evidence>
<dbReference type="InterPro" id="IPR003870">
    <property type="entry name" value="DUF222"/>
</dbReference>
<evidence type="ECO:0000259" key="2">
    <source>
        <dbReference type="Pfam" id="PF02720"/>
    </source>
</evidence>
<accession>A0A6S6P4N0</accession>
<protein>
    <recommendedName>
        <fullName evidence="2">DUF222 domain-containing protein</fullName>
    </recommendedName>
</protein>
<dbReference type="Pfam" id="PF02720">
    <property type="entry name" value="DUF222"/>
    <property type="match status" value="1"/>
</dbReference>
<gene>
    <name evidence="3" type="ORF">NIIDNTM18_16250</name>
</gene>
<organism evidence="3 4">
    <name type="scientific">Mycolicibacterium litorale</name>
    <dbReference type="NCBI Taxonomy" id="758802"/>
    <lineage>
        <taxon>Bacteria</taxon>
        <taxon>Bacillati</taxon>
        <taxon>Actinomycetota</taxon>
        <taxon>Actinomycetes</taxon>
        <taxon>Mycobacteriales</taxon>
        <taxon>Mycobacteriaceae</taxon>
        <taxon>Mycolicibacterium</taxon>
    </lineage>
</organism>
<dbReference type="AlphaFoldDB" id="A0A6S6P4N0"/>